<feature type="domain" description="Glycoside hydrolase family 20 catalytic" evidence="5">
    <location>
        <begin position="4"/>
        <end position="153"/>
    </location>
</feature>
<comment type="catalytic activity">
    <reaction evidence="1">
        <text>Hydrolysis of terminal non-reducing N-acetyl-D-hexosamine residues in N-acetyl-beta-D-hexosaminides.</text>
        <dbReference type="EC" id="3.2.1.52"/>
    </reaction>
</comment>
<dbReference type="SUPFAM" id="SSF51445">
    <property type="entry name" value="(Trans)glycosidases"/>
    <property type="match status" value="1"/>
</dbReference>
<dbReference type="GO" id="GO:0006689">
    <property type="term" value="P:ganglioside catabolic process"/>
    <property type="evidence" value="ECO:0007669"/>
    <property type="project" value="TreeGrafter"/>
</dbReference>
<dbReference type="GO" id="GO:0016020">
    <property type="term" value="C:membrane"/>
    <property type="evidence" value="ECO:0007669"/>
    <property type="project" value="TreeGrafter"/>
</dbReference>
<name>A0A914Y042_9BILA</name>
<organism evidence="6 7">
    <name type="scientific">Panagrolaimus superbus</name>
    <dbReference type="NCBI Taxonomy" id="310955"/>
    <lineage>
        <taxon>Eukaryota</taxon>
        <taxon>Metazoa</taxon>
        <taxon>Ecdysozoa</taxon>
        <taxon>Nematoda</taxon>
        <taxon>Chromadorea</taxon>
        <taxon>Rhabditida</taxon>
        <taxon>Tylenchina</taxon>
        <taxon>Panagrolaimomorpha</taxon>
        <taxon>Panagrolaimoidea</taxon>
        <taxon>Panagrolaimidae</taxon>
        <taxon>Panagrolaimus</taxon>
    </lineage>
</organism>
<dbReference type="GO" id="GO:0005764">
    <property type="term" value="C:lysosome"/>
    <property type="evidence" value="ECO:0007669"/>
    <property type="project" value="TreeGrafter"/>
</dbReference>
<accession>A0A914Y042</accession>
<dbReference type="AlphaFoldDB" id="A0A914Y042"/>
<comment type="similarity">
    <text evidence="2">Belongs to the glycosyl hydrolase 20 family.</text>
</comment>
<proteinExistence type="inferred from homology"/>
<dbReference type="GO" id="GO:0004563">
    <property type="term" value="F:beta-N-acetylhexosaminidase activity"/>
    <property type="evidence" value="ECO:0007669"/>
    <property type="project" value="UniProtKB-EC"/>
</dbReference>
<reference evidence="7" key="1">
    <citation type="submission" date="2022-11" db="UniProtKB">
        <authorList>
            <consortium name="WormBaseParasite"/>
        </authorList>
    </citation>
    <scope>IDENTIFICATION</scope>
</reference>
<dbReference type="WBParaSite" id="PSU_v2.g12826.t1">
    <property type="protein sequence ID" value="PSU_v2.g12826.t1"/>
    <property type="gene ID" value="PSU_v2.g12826"/>
</dbReference>
<dbReference type="Gene3D" id="3.20.20.80">
    <property type="entry name" value="Glycosidases"/>
    <property type="match status" value="1"/>
</dbReference>
<dbReference type="InterPro" id="IPR015883">
    <property type="entry name" value="Glyco_hydro_20_cat"/>
</dbReference>
<protein>
    <recommendedName>
        <fullName evidence="3">beta-N-acetylhexosaminidase</fullName>
        <ecNumber evidence="3">3.2.1.52</ecNumber>
    </recommendedName>
</protein>
<evidence type="ECO:0000313" key="7">
    <source>
        <dbReference type="WBParaSite" id="PSU_v2.g12826.t1"/>
    </source>
</evidence>
<evidence type="ECO:0000256" key="1">
    <source>
        <dbReference type="ARBA" id="ARBA00001231"/>
    </source>
</evidence>
<keyword evidence="4" id="KW-0378">Hydrolase</keyword>
<dbReference type="EC" id="3.2.1.52" evidence="3"/>
<evidence type="ECO:0000256" key="2">
    <source>
        <dbReference type="ARBA" id="ARBA00006285"/>
    </source>
</evidence>
<dbReference type="PRINTS" id="PR00738">
    <property type="entry name" value="GLHYDRLASE20"/>
</dbReference>
<evidence type="ECO:0000259" key="5">
    <source>
        <dbReference type="Pfam" id="PF00728"/>
    </source>
</evidence>
<evidence type="ECO:0000256" key="3">
    <source>
        <dbReference type="ARBA" id="ARBA00012663"/>
    </source>
</evidence>
<evidence type="ECO:0000256" key="4">
    <source>
        <dbReference type="ARBA" id="ARBA00022801"/>
    </source>
</evidence>
<dbReference type="PANTHER" id="PTHR22600">
    <property type="entry name" value="BETA-HEXOSAMINIDASE"/>
    <property type="match status" value="1"/>
</dbReference>
<sequence length="154" mass="17551">MGNNTNKLLNYYFQNLVKLVQKNKNTTKMIFWQEVLDMNVAPAGSIAHVWKGETMDEIMSEVYNVTFNGHPTILSTCWYLNYIRYGADWGYVNGDTTLRRGEYYECDPTGFIGTQAQKDLVLGGEAAMWGEYVDGTNLTPRLWPRASAVAERLC</sequence>
<keyword evidence="6" id="KW-1185">Reference proteome</keyword>
<dbReference type="Proteomes" id="UP000887577">
    <property type="component" value="Unplaced"/>
</dbReference>
<dbReference type="PANTHER" id="PTHR22600:SF21">
    <property type="entry name" value="BETA-HEXOSAMINIDASE A"/>
    <property type="match status" value="1"/>
</dbReference>
<evidence type="ECO:0000313" key="6">
    <source>
        <dbReference type="Proteomes" id="UP000887577"/>
    </source>
</evidence>
<dbReference type="InterPro" id="IPR017853">
    <property type="entry name" value="GH"/>
</dbReference>
<dbReference type="GO" id="GO:0005975">
    <property type="term" value="P:carbohydrate metabolic process"/>
    <property type="evidence" value="ECO:0007669"/>
    <property type="project" value="InterPro"/>
</dbReference>
<dbReference type="InterPro" id="IPR025705">
    <property type="entry name" value="Beta_hexosaminidase_sua/sub"/>
</dbReference>
<dbReference type="Pfam" id="PF00728">
    <property type="entry name" value="Glyco_hydro_20"/>
    <property type="match status" value="1"/>
</dbReference>
<dbReference type="GO" id="GO:0030203">
    <property type="term" value="P:glycosaminoglycan metabolic process"/>
    <property type="evidence" value="ECO:0007669"/>
    <property type="project" value="TreeGrafter"/>
</dbReference>